<comment type="caution">
    <text evidence="3">The sequence shown here is derived from an EMBL/GenBank/DDBJ whole genome shotgun (WGS) entry which is preliminary data.</text>
</comment>
<keyword evidence="1" id="KW-0732">Signal</keyword>
<dbReference type="Proteomes" id="UP000248724">
    <property type="component" value="Unassembled WGS sequence"/>
</dbReference>
<accession>A0A934N527</accession>
<dbReference type="SUPFAM" id="SSF53474">
    <property type="entry name" value="alpha/beta-Hydrolases"/>
    <property type="match status" value="1"/>
</dbReference>
<dbReference type="EMBL" id="JAEKNS010000038">
    <property type="protein sequence ID" value="MBJ7593854.1"/>
    <property type="molecule type" value="Genomic_DNA"/>
</dbReference>
<reference evidence="3 4" key="1">
    <citation type="journal article" date="2017" name="Nature">
        <title>Atmospheric trace gases support primary production in Antarctic desert surface soil.</title>
        <authorList>
            <person name="Ji M."/>
            <person name="Greening C."/>
            <person name="Vanwonterghem I."/>
            <person name="Carere C.R."/>
            <person name="Bay S.K."/>
            <person name="Steen J.A."/>
            <person name="Montgomery K."/>
            <person name="Lines T."/>
            <person name="Beardall J."/>
            <person name="van Dorst J."/>
            <person name="Snape I."/>
            <person name="Stott M.B."/>
            <person name="Hugenholtz P."/>
            <person name="Ferrari B.C."/>
        </authorList>
    </citation>
    <scope>NUCLEOTIDE SEQUENCE [LARGE SCALE GENOMIC DNA]</scope>
    <source>
        <strain evidence="3">RRmetagenome_bin12</strain>
    </source>
</reference>
<dbReference type="AlphaFoldDB" id="A0A2W5YZP2"/>
<feature type="chain" id="PRO_5016127167" description="Serine aminopeptidase S33 domain-containing protein" evidence="1">
    <location>
        <begin position="27"/>
        <end position="170"/>
    </location>
</feature>
<reference evidence="3" key="2">
    <citation type="submission" date="2018-05" db="EMBL/GenBank/DDBJ databases">
        <authorList>
            <person name="Ferrari B."/>
        </authorList>
    </citation>
    <scope>NUCLEOTIDE SEQUENCE</scope>
    <source>
        <strain evidence="3">RRmetagenome_bin12</strain>
    </source>
</reference>
<sequence length="170" mass="17126">MAVAVARLLIAALLGSAVVACGGSGAQPQTTSSATVRAAPSAPPLDDCIQPSDHAREVVFSAGREQLIGAEFGSGSLGVVMSHEYFANLCGWVGYAERLRDLGMRALAFDFGSDLVADVVAAAGQLRRDGATRIVLMGASMGGAASLIAALTVSPPVAGVASLSGPSYYQ</sequence>
<evidence type="ECO:0000313" key="2">
    <source>
        <dbReference type="EMBL" id="MBJ7593854.1"/>
    </source>
</evidence>
<dbReference type="PROSITE" id="PS51257">
    <property type="entry name" value="PROKAR_LIPOPROTEIN"/>
    <property type="match status" value="1"/>
</dbReference>
<organism evidence="3 4">
    <name type="scientific">Candidatus Aeolococcus gillhamiae</name>
    <dbReference type="NCBI Taxonomy" id="3127015"/>
    <lineage>
        <taxon>Bacteria</taxon>
        <taxon>Bacillati</taxon>
        <taxon>Candidatus Dormiibacterota</taxon>
        <taxon>Candidatus Dormibacteria</taxon>
        <taxon>Candidatus Aeolococcales</taxon>
        <taxon>Candidatus Aeolococcaceae</taxon>
        <taxon>Candidatus Aeolococcus</taxon>
    </lineage>
</organism>
<dbReference type="InterPro" id="IPR029058">
    <property type="entry name" value="AB_hydrolase_fold"/>
</dbReference>
<evidence type="ECO:0000313" key="5">
    <source>
        <dbReference type="Proteomes" id="UP000606991"/>
    </source>
</evidence>
<evidence type="ECO:0000313" key="4">
    <source>
        <dbReference type="Proteomes" id="UP000248724"/>
    </source>
</evidence>
<evidence type="ECO:0000256" key="1">
    <source>
        <dbReference type="SAM" id="SignalP"/>
    </source>
</evidence>
<accession>A0A2W5YZP2</accession>
<feature type="signal peptide" evidence="1">
    <location>
        <begin position="1"/>
        <end position="26"/>
    </location>
</feature>
<gene>
    <name evidence="3" type="ORF">DLM65_13105</name>
    <name evidence="2" type="ORF">JF886_03165</name>
</gene>
<protein>
    <recommendedName>
        <fullName evidence="6">Serine aminopeptidase S33 domain-containing protein</fullName>
    </recommendedName>
</protein>
<proteinExistence type="predicted"/>
<evidence type="ECO:0000313" key="3">
    <source>
        <dbReference type="EMBL" id="PZR78442.1"/>
    </source>
</evidence>
<name>A0A2W5YZP2_9BACT</name>
<dbReference type="Proteomes" id="UP000606991">
    <property type="component" value="Unassembled WGS sequence"/>
</dbReference>
<reference evidence="2 5" key="3">
    <citation type="submission" date="2020-10" db="EMBL/GenBank/DDBJ databases">
        <title>Ca. Dormibacterota MAGs.</title>
        <authorList>
            <person name="Montgomery K."/>
        </authorList>
    </citation>
    <scope>NUCLEOTIDE SEQUENCE [LARGE SCALE GENOMIC DNA]</scope>
    <source>
        <strain evidence="2">SC8812_S17_18</strain>
    </source>
</reference>
<dbReference type="EMBL" id="QHBU01000257">
    <property type="protein sequence ID" value="PZR78442.1"/>
    <property type="molecule type" value="Genomic_DNA"/>
</dbReference>
<evidence type="ECO:0008006" key="6">
    <source>
        <dbReference type="Google" id="ProtNLM"/>
    </source>
</evidence>
<dbReference type="Gene3D" id="3.40.50.1820">
    <property type="entry name" value="alpha/beta hydrolase"/>
    <property type="match status" value="1"/>
</dbReference>